<keyword evidence="2" id="KW-1133">Transmembrane helix</keyword>
<dbReference type="EMBL" id="JADCTT010000010">
    <property type="protein sequence ID" value="KAF9746926.1"/>
    <property type="molecule type" value="Genomic_DNA"/>
</dbReference>
<feature type="compositionally biased region" description="Low complexity" evidence="1">
    <location>
        <begin position="123"/>
        <end position="178"/>
    </location>
</feature>
<keyword evidence="2" id="KW-0472">Membrane</keyword>
<organism evidence="4 5">
    <name type="scientific">Bionectria ochroleuca</name>
    <name type="common">Gliocladium roseum</name>
    <dbReference type="NCBI Taxonomy" id="29856"/>
    <lineage>
        <taxon>Eukaryota</taxon>
        <taxon>Fungi</taxon>
        <taxon>Dikarya</taxon>
        <taxon>Ascomycota</taxon>
        <taxon>Pezizomycotina</taxon>
        <taxon>Sordariomycetes</taxon>
        <taxon>Hypocreomycetidae</taxon>
        <taxon>Hypocreales</taxon>
        <taxon>Bionectriaceae</taxon>
        <taxon>Clonostachys</taxon>
    </lineage>
</organism>
<reference evidence="4" key="1">
    <citation type="submission" date="2020-10" db="EMBL/GenBank/DDBJ databases">
        <title>High-Quality Genome Resource of Clonostachys rosea strain S41 by Oxford Nanopore Long-Read Sequencing.</title>
        <authorList>
            <person name="Wang H."/>
        </authorList>
    </citation>
    <scope>NUCLEOTIDE SEQUENCE</scope>
    <source>
        <strain evidence="4">S41</strain>
    </source>
</reference>
<evidence type="ECO:0000256" key="3">
    <source>
        <dbReference type="SAM" id="SignalP"/>
    </source>
</evidence>
<dbReference type="Proteomes" id="UP000616885">
    <property type="component" value="Unassembled WGS sequence"/>
</dbReference>
<feature type="region of interest" description="Disordered" evidence="1">
    <location>
        <begin position="123"/>
        <end position="194"/>
    </location>
</feature>
<evidence type="ECO:0008006" key="6">
    <source>
        <dbReference type="Google" id="ProtNLM"/>
    </source>
</evidence>
<evidence type="ECO:0000313" key="4">
    <source>
        <dbReference type="EMBL" id="KAF9746926.1"/>
    </source>
</evidence>
<feature type="chain" id="PRO_5034271228" description="Extracellular membrane protein CFEM domain-containing protein" evidence="3">
    <location>
        <begin position="21"/>
        <end position="305"/>
    </location>
</feature>
<feature type="transmembrane region" description="Helical" evidence="2">
    <location>
        <begin position="202"/>
        <end position="224"/>
    </location>
</feature>
<sequence>MRSLLVLSAVGALQILGASAQDAKADCIQRGIANAITQVTTWGCASAEDKTCLCGSALTQFKESVGRFAYTDCQAQADEITGFFNDSYCAGVVVSSSSTAVPSSTTVESTSAASSTSVAETTSAVSSSATTQSSSSSEVSTTATSTASSSSVTSEASKTLGTSASSTSATAAATSTSAGKDSSQKDDDTEAAGAAGGLSKGAAVGIGVGVGVAVIAIVVVVLLLSSFDASDKTKLLLNAPWTSQDRSRKIAGLMHRRTRVLMWRSEGGIIRNAGEPIRGHVAAANTSYYGVVNRALSLYIDLKKI</sequence>
<keyword evidence="3" id="KW-0732">Signal</keyword>
<keyword evidence="2" id="KW-0812">Transmembrane</keyword>
<protein>
    <recommendedName>
        <fullName evidence="6">Extracellular membrane protein CFEM domain-containing protein</fullName>
    </recommendedName>
</protein>
<proteinExistence type="predicted"/>
<evidence type="ECO:0000313" key="5">
    <source>
        <dbReference type="Proteomes" id="UP000616885"/>
    </source>
</evidence>
<dbReference type="AlphaFoldDB" id="A0A8H7KAH9"/>
<comment type="caution">
    <text evidence="4">The sequence shown here is derived from an EMBL/GenBank/DDBJ whole genome shotgun (WGS) entry which is preliminary data.</text>
</comment>
<gene>
    <name evidence="4" type="ORF">IM811_002260</name>
</gene>
<feature type="signal peptide" evidence="3">
    <location>
        <begin position="1"/>
        <end position="20"/>
    </location>
</feature>
<accession>A0A8H7KAH9</accession>
<name>A0A8H7KAH9_BIOOC</name>
<evidence type="ECO:0000256" key="2">
    <source>
        <dbReference type="SAM" id="Phobius"/>
    </source>
</evidence>
<evidence type="ECO:0000256" key="1">
    <source>
        <dbReference type="SAM" id="MobiDB-lite"/>
    </source>
</evidence>